<dbReference type="EMBL" id="AP024431">
    <property type="protein sequence ID" value="BCS03662.1"/>
    <property type="molecule type" value="Genomic_DNA"/>
</dbReference>
<protein>
    <submittedName>
        <fullName evidence="2">Uncharacterized protein</fullName>
    </submittedName>
</protein>
<evidence type="ECO:0000313" key="3">
    <source>
        <dbReference type="Proteomes" id="UP000661280"/>
    </source>
</evidence>
<dbReference type="KEGG" id="aluc:AKAW2_70540S"/>
<dbReference type="Gene3D" id="6.10.110.10">
    <property type="match status" value="1"/>
</dbReference>
<keyword evidence="3" id="KW-1185">Reference proteome</keyword>
<reference evidence="2" key="2">
    <citation type="submission" date="2021-02" db="EMBL/GenBank/DDBJ databases">
        <title>Aspergillus luchuensis mut. kawachii IFO 4304 genome sequence.</title>
        <authorList>
            <person name="Mori K."/>
            <person name="Kadooka C."/>
            <person name="Goto M."/>
            <person name="Futagami T."/>
        </authorList>
    </citation>
    <scope>NUCLEOTIDE SEQUENCE</scope>
    <source>
        <strain evidence="2">IFO 4308</strain>
    </source>
</reference>
<name>A0A7R7WIL5_ASPKA</name>
<organism evidence="2 3">
    <name type="scientific">Aspergillus kawachii</name>
    <name type="common">White koji mold</name>
    <name type="synonym">Aspergillus awamori var. kawachi</name>
    <dbReference type="NCBI Taxonomy" id="1069201"/>
    <lineage>
        <taxon>Eukaryota</taxon>
        <taxon>Fungi</taxon>
        <taxon>Dikarya</taxon>
        <taxon>Ascomycota</taxon>
        <taxon>Pezizomycotina</taxon>
        <taxon>Eurotiomycetes</taxon>
        <taxon>Eurotiomycetidae</taxon>
        <taxon>Eurotiales</taxon>
        <taxon>Aspergillaceae</taxon>
        <taxon>Aspergillus</taxon>
        <taxon>Aspergillus subgen. Circumdati</taxon>
    </lineage>
</organism>
<feature type="region of interest" description="Disordered" evidence="1">
    <location>
        <begin position="42"/>
        <end position="71"/>
    </location>
</feature>
<sequence>MRSKCALPQPLCTSPLSLYRKAQPNQHHHVDTDSLASQLATNNNSYLPLPQGSGKNHQRSPQAPPPLNAAPSHLNMQLTTFLFTLVHLLALTSAAMTGNFMGLGSVFNTTQTTIQRLQQVAGHLSDTSSLNLTGLNVTNVDLNLNLTQLANRTGSYVDAAKPQIARAGNATKDYVVKHPYQTIFSIVGIVYPGGLLNLVGYGRLGPWAGSLAAWSQSYLGNPVARSVRACLQSAAMNGYAAAPVLNTVRGVLVSAGGYMVWKEGFNNGKGEQQEGNEGKEE</sequence>
<dbReference type="Proteomes" id="UP000661280">
    <property type="component" value="Chromosome 7"/>
</dbReference>
<gene>
    <name evidence="2" type="ORF">AKAW2_70540S</name>
</gene>
<evidence type="ECO:0000256" key="1">
    <source>
        <dbReference type="SAM" id="MobiDB-lite"/>
    </source>
</evidence>
<proteinExistence type="predicted"/>
<reference evidence="2" key="1">
    <citation type="submission" date="2021-01" db="EMBL/GenBank/DDBJ databases">
        <authorList>
            <consortium name="Aspergillus luchuensis mut. kawachii IFO 4304 genome sequencing consortium"/>
            <person name="Kazuki M."/>
            <person name="Futagami T."/>
        </authorList>
    </citation>
    <scope>NUCLEOTIDE SEQUENCE</scope>
    <source>
        <strain evidence="2">IFO 4308</strain>
    </source>
</reference>
<dbReference type="RefSeq" id="XP_041547424.1">
    <property type="nucleotide sequence ID" value="XM_041683133.1"/>
</dbReference>
<evidence type="ECO:0000313" key="2">
    <source>
        <dbReference type="EMBL" id="BCS03662.1"/>
    </source>
</evidence>
<accession>A0A7R7WIL5</accession>
<dbReference type="AlphaFoldDB" id="A0A7R7WIL5"/>
<dbReference type="InterPro" id="IPR038213">
    <property type="entry name" value="IFI6/IFI27-like_sf"/>
</dbReference>
<dbReference type="GeneID" id="64964983"/>
<dbReference type="OrthoDB" id="440424at2759"/>